<keyword evidence="2" id="KW-1185">Reference proteome</keyword>
<protein>
    <submittedName>
        <fullName evidence="1">Uncharacterized protein</fullName>
    </submittedName>
</protein>
<name>A0A2T3Z2C1_TRIA4</name>
<sequence length="75" mass="8026">MAFLGVSYGCCCLDLRGCLGEGSTGRVQYASSAPCFSFACYCGPHVLQQLLLGGSIHKPDETVKSRPRRRSVGNI</sequence>
<dbReference type="AlphaFoldDB" id="A0A2T3Z2C1"/>
<evidence type="ECO:0000313" key="2">
    <source>
        <dbReference type="Proteomes" id="UP000240493"/>
    </source>
</evidence>
<proteinExistence type="predicted"/>
<evidence type="ECO:0000313" key="1">
    <source>
        <dbReference type="EMBL" id="PTB38961.1"/>
    </source>
</evidence>
<gene>
    <name evidence="1" type="ORF">M441DRAFT_242337</name>
</gene>
<organism evidence="1 2">
    <name type="scientific">Trichoderma asperellum (strain ATCC 204424 / CBS 433.97 / NBRC 101777)</name>
    <dbReference type="NCBI Taxonomy" id="1042311"/>
    <lineage>
        <taxon>Eukaryota</taxon>
        <taxon>Fungi</taxon>
        <taxon>Dikarya</taxon>
        <taxon>Ascomycota</taxon>
        <taxon>Pezizomycotina</taxon>
        <taxon>Sordariomycetes</taxon>
        <taxon>Hypocreomycetidae</taxon>
        <taxon>Hypocreales</taxon>
        <taxon>Hypocreaceae</taxon>
        <taxon>Trichoderma</taxon>
    </lineage>
</organism>
<dbReference type="EMBL" id="KZ679265">
    <property type="protein sequence ID" value="PTB38961.1"/>
    <property type="molecule type" value="Genomic_DNA"/>
</dbReference>
<dbReference type="Proteomes" id="UP000240493">
    <property type="component" value="Unassembled WGS sequence"/>
</dbReference>
<accession>A0A2T3Z2C1</accession>
<reference evidence="1 2" key="1">
    <citation type="submission" date="2016-07" db="EMBL/GenBank/DDBJ databases">
        <title>Multiple horizontal gene transfer events from other fungi enriched the ability of initially mycotrophic Trichoderma (Ascomycota) to feed on dead plant biomass.</title>
        <authorList>
            <consortium name="DOE Joint Genome Institute"/>
            <person name="Aerts A."/>
            <person name="Atanasova L."/>
            <person name="Chenthamara K."/>
            <person name="Zhang J."/>
            <person name="Grujic M."/>
            <person name="Henrissat B."/>
            <person name="Kuo A."/>
            <person name="Salamov A."/>
            <person name="Lipzen A."/>
            <person name="Labutti K."/>
            <person name="Barry K."/>
            <person name="Miao Y."/>
            <person name="Rahimi M.J."/>
            <person name="Shen Q."/>
            <person name="Grigoriev I.V."/>
            <person name="Kubicek C.P."/>
            <person name="Druzhinina I.S."/>
        </authorList>
    </citation>
    <scope>NUCLEOTIDE SEQUENCE [LARGE SCALE GENOMIC DNA]</scope>
    <source>
        <strain evidence="1 2">CBS 433.97</strain>
    </source>
</reference>